<evidence type="ECO:0000313" key="2">
    <source>
        <dbReference type="EMBL" id="WIA14594.1"/>
    </source>
</evidence>
<protein>
    <submittedName>
        <fullName evidence="2">Uncharacterized protein</fullName>
    </submittedName>
</protein>
<feature type="compositionally biased region" description="Polar residues" evidence="1">
    <location>
        <begin position="14"/>
        <end position="23"/>
    </location>
</feature>
<gene>
    <name evidence="2" type="ORF">OEZ85_003106</name>
</gene>
<feature type="compositionally biased region" description="Low complexity" evidence="1">
    <location>
        <begin position="24"/>
        <end position="51"/>
    </location>
</feature>
<proteinExistence type="predicted"/>
<name>A0ABY8TZP1_TETOB</name>
<dbReference type="Proteomes" id="UP001244341">
    <property type="component" value="Chromosome 5b"/>
</dbReference>
<accession>A0ABY8TZP1</accession>
<evidence type="ECO:0000313" key="3">
    <source>
        <dbReference type="Proteomes" id="UP001244341"/>
    </source>
</evidence>
<feature type="region of interest" description="Disordered" evidence="1">
    <location>
        <begin position="1"/>
        <end position="53"/>
    </location>
</feature>
<dbReference type="EMBL" id="CP126212">
    <property type="protein sequence ID" value="WIA14594.1"/>
    <property type="molecule type" value="Genomic_DNA"/>
</dbReference>
<organism evidence="2 3">
    <name type="scientific">Tetradesmus obliquus</name>
    <name type="common">Green alga</name>
    <name type="synonym">Acutodesmus obliquus</name>
    <dbReference type="NCBI Taxonomy" id="3088"/>
    <lineage>
        <taxon>Eukaryota</taxon>
        <taxon>Viridiplantae</taxon>
        <taxon>Chlorophyta</taxon>
        <taxon>core chlorophytes</taxon>
        <taxon>Chlorophyceae</taxon>
        <taxon>CS clade</taxon>
        <taxon>Sphaeropleales</taxon>
        <taxon>Scenedesmaceae</taxon>
        <taxon>Tetradesmus</taxon>
    </lineage>
</organism>
<keyword evidence="3" id="KW-1185">Reference proteome</keyword>
<sequence>MELMRKFIPGVAPNTASAHGSGSQQQQQQQQQQHPKQQQQQQQPEQQQPKQPKYKLIDGQKWVKPEDVGIDVQQVNVQHLHGAVATGDNPQMLSLMEHLLTFNGV</sequence>
<evidence type="ECO:0000256" key="1">
    <source>
        <dbReference type="SAM" id="MobiDB-lite"/>
    </source>
</evidence>
<reference evidence="2 3" key="1">
    <citation type="submission" date="2023-05" db="EMBL/GenBank/DDBJ databases">
        <title>A 100% complete, gapless, phased diploid assembly of the Scenedesmus obliquus UTEX 3031 genome.</title>
        <authorList>
            <person name="Biondi T.C."/>
            <person name="Hanschen E.R."/>
            <person name="Kwon T."/>
            <person name="Eng W."/>
            <person name="Kruse C.P.S."/>
            <person name="Koehler S.I."/>
            <person name="Kunde Y."/>
            <person name="Gleasner C.D."/>
            <person name="You Mak K.T."/>
            <person name="Polle J."/>
            <person name="Hovde B.T."/>
            <person name="Starkenburg S.R."/>
        </authorList>
    </citation>
    <scope>NUCLEOTIDE SEQUENCE [LARGE SCALE GENOMIC DNA]</scope>
    <source>
        <strain evidence="2 3">DOE0152z</strain>
    </source>
</reference>